<evidence type="ECO:0000313" key="2">
    <source>
        <dbReference type="Proteomes" id="UP000011135"/>
    </source>
</evidence>
<dbReference type="InterPro" id="IPR059231">
    <property type="entry name" value="Leader_pinensin"/>
</dbReference>
<gene>
    <name evidence="1" type="ORF">C900_05287</name>
</gene>
<dbReference type="AlphaFoldDB" id="L8JJY3"/>
<evidence type="ECO:0000313" key="1">
    <source>
        <dbReference type="EMBL" id="ELR69216.1"/>
    </source>
</evidence>
<dbReference type="STRING" id="1237149.C900_05287"/>
<keyword evidence="2" id="KW-1185">Reference proteome</keyword>
<sequence length="84" mass="8935">MKQKKLKLEALKLKSFITTEERLKAQTIKGGAPISAYGNCEPLPYSELCIVTCLCSNTCMTDLCGDTGGGASGICDGTTTQQQK</sequence>
<comment type="caution">
    <text evidence="1">The sequence shown here is derived from an EMBL/GenBank/DDBJ whole genome shotgun (WGS) entry which is preliminary data.</text>
</comment>
<dbReference type="Proteomes" id="UP000011135">
    <property type="component" value="Unassembled WGS sequence"/>
</dbReference>
<reference evidence="1 2" key="1">
    <citation type="submission" date="2012-12" db="EMBL/GenBank/DDBJ databases">
        <title>Genome assembly of Fulvivirga imtechensis AK7.</title>
        <authorList>
            <person name="Nupur N."/>
            <person name="Khatri I."/>
            <person name="Kumar R."/>
            <person name="Subramanian S."/>
            <person name="Pinnaka A."/>
        </authorList>
    </citation>
    <scope>NUCLEOTIDE SEQUENCE [LARGE SCALE GENOMIC DNA]</scope>
    <source>
        <strain evidence="1 2">AK7</strain>
    </source>
</reference>
<organism evidence="1 2">
    <name type="scientific">Fulvivirga imtechensis AK7</name>
    <dbReference type="NCBI Taxonomy" id="1237149"/>
    <lineage>
        <taxon>Bacteria</taxon>
        <taxon>Pseudomonadati</taxon>
        <taxon>Bacteroidota</taxon>
        <taxon>Cytophagia</taxon>
        <taxon>Cytophagales</taxon>
        <taxon>Fulvivirgaceae</taxon>
        <taxon>Fulvivirga</taxon>
    </lineage>
</organism>
<name>L8JJY3_9BACT</name>
<dbReference type="RefSeq" id="WP_009582374.1">
    <property type="nucleotide sequence ID" value="NZ_AMZN01000081.1"/>
</dbReference>
<proteinExistence type="predicted"/>
<dbReference type="NCBIfam" id="NF038180">
    <property type="entry name" value="leader_pinensin"/>
    <property type="match status" value="1"/>
</dbReference>
<dbReference type="EMBL" id="AMZN01000081">
    <property type="protein sequence ID" value="ELR69216.1"/>
    <property type="molecule type" value="Genomic_DNA"/>
</dbReference>
<accession>L8JJY3</accession>
<evidence type="ECO:0008006" key="3">
    <source>
        <dbReference type="Google" id="ProtNLM"/>
    </source>
</evidence>
<protein>
    <recommendedName>
        <fullName evidence="3">Class I lanthipeptide</fullName>
    </recommendedName>
</protein>